<evidence type="ECO:0000259" key="1">
    <source>
        <dbReference type="PROSITE" id="PS50011"/>
    </source>
</evidence>
<dbReference type="PANTHER" id="PTHR48008:SF14">
    <property type="entry name" value="PROTEIN KINASE DOMAIN-CONTAINING PROTEIN"/>
    <property type="match status" value="1"/>
</dbReference>
<protein>
    <recommendedName>
        <fullName evidence="1">Protein kinase domain-containing protein</fullName>
    </recommendedName>
</protein>
<dbReference type="Proteomes" id="UP000325577">
    <property type="component" value="Linkage Group LG3"/>
</dbReference>
<name>A0A5J5A8Y6_9ASTE</name>
<dbReference type="PANTHER" id="PTHR48008">
    <property type="entry name" value="LEUCINE-RICH REPEAT RECEPTOR-LIKE PROTEIN KINASE IMK3-RELATED"/>
    <property type="match status" value="1"/>
</dbReference>
<dbReference type="PROSITE" id="PS50011">
    <property type="entry name" value="PROTEIN_KINASE_DOM"/>
    <property type="match status" value="1"/>
</dbReference>
<dbReference type="AlphaFoldDB" id="A0A5J5A8Y6"/>
<sequence length="152" mass="16872">MIAHVGDFGIAKLLAKNMSTAQTKTLGTIGYMAPEHGSAGLVSTKGDVYSYGILLMETFTRKKPTDDLFMGELSMKQWVSESLPSAVLEVVDANLLTRGDENFIVKEKCLSSIMELALECTAESPEERINMKDALVRLKRIKAKIDEIMQRR</sequence>
<dbReference type="Gene3D" id="1.10.510.10">
    <property type="entry name" value="Transferase(Phosphotransferase) domain 1"/>
    <property type="match status" value="1"/>
</dbReference>
<keyword evidence="3" id="KW-1185">Reference proteome</keyword>
<dbReference type="InterPro" id="IPR052451">
    <property type="entry name" value="Ser/Thr_kinase-like"/>
</dbReference>
<dbReference type="Pfam" id="PF07714">
    <property type="entry name" value="PK_Tyr_Ser-Thr"/>
    <property type="match status" value="1"/>
</dbReference>
<dbReference type="GO" id="GO:0005524">
    <property type="term" value="F:ATP binding"/>
    <property type="evidence" value="ECO:0007669"/>
    <property type="project" value="InterPro"/>
</dbReference>
<evidence type="ECO:0000313" key="2">
    <source>
        <dbReference type="EMBL" id="KAA8526266.1"/>
    </source>
</evidence>
<gene>
    <name evidence="2" type="ORF">F0562_008531</name>
</gene>
<dbReference type="GO" id="GO:0004672">
    <property type="term" value="F:protein kinase activity"/>
    <property type="evidence" value="ECO:0007669"/>
    <property type="project" value="InterPro"/>
</dbReference>
<dbReference type="OrthoDB" id="1688518at2759"/>
<dbReference type="EMBL" id="CM018046">
    <property type="protein sequence ID" value="KAA8526266.1"/>
    <property type="molecule type" value="Genomic_DNA"/>
</dbReference>
<evidence type="ECO:0000313" key="3">
    <source>
        <dbReference type="Proteomes" id="UP000325577"/>
    </source>
</evidence>
<organism evidence="2 3">
    <name type="scientific">Nyssa sinensis</name>
    <dbReference type="NCBI Taxonomy" id="561372"/>
    <lineage>
        <taxon>Eukaryota</taxon>
        <taxon>Viridiplantae</taxon>
        <taxon>Streptophyta</taxon>
        <taxon>Embryophyta</taxon>
        <taxon>Tracheophyta</taxon>
        <taxon>Spermatophyta</taxon>
        <taxon>Magnoliopsida</taxon>
        <taxon>eudicotyledons</taxon>
        <taxon>Gunneridae</taxon>
        <taxon>Pentapetalae</taxon>
        <taxon>asterids</taxon>
        <taxon>Cornales</taxon>
        <taxon>Nyssaceae</taxon>
        <taxon>Nyssa</taxon>
    </lineage>
</organism>
<dbReference type="InterPro" id="IPR000719">
    <property type="entry name" value="Prot_kinase_dom"/>
</dbReference>
<proteinExistence type="predicted"/>
<dbReference type="SUPFAM" id="SSF56112">
    <property type="entry name" value="Protein kinase-like (PK-like)"/>
    <property type="match status" value="1"/>
</dbReference>
<accession>A0A5J5A8Y6</accession>
<reference evidence="2 3" key="1">
    <citation type="submission" date="2019-09" db="EMBL/GenBank/DDBJ databases">
        <title>A chromosome-level genome assembly of the Chinese tupelo Nyssa sinensis.</title>
        <authorList>
            <person name="Yang X."/>
            <person name="Kang M."/>
            <person name="Yang Y."/>
            <person name="Xiong H."/>
            <person name="Wang M."/>
            <person name="Zhang Z."/>
            <person name="Wang Z."/>
            <person name="Wu H."/>
            <person name="Ma T."/>
            <person name="Liu J."/>
            <person name="Xi Z."/>
        </authorList>
    </citation>
    <scope>NUCLEOTIDE SEQUENCE [LARGE SCALE GENOMIC DNA]</scope>
    <source>
        <strain evidence="2">J267</strain>
        <tissue evidence="2">Leaf</tissue>
    </source>
</reference>
<dbReference type="InterPro" id="IPR011009">
    <property type="entry name" value="Kinase-like_dom_sf"/>
</dbReference>
<dbReference type="InterPro" id="IPR001245">
    <property type="entry name" value="Ser-Thr/Tyr_kinase_cat_dom"/>
</dbReference>
<feature type="domain" description="Protein kinase" evidence="1">
    <location>
        <begin position="1"/>
        <end position="141"/>
    </location>
</feature>